<dbReference type="Proteomes" id="UP000185544">
    <property type="component" value="Chromosome"/>
</dbReference>
<dbReference type="PANTHER" id="PTHR41368">
    <property type="entry name" value="PROTEIN YGHO"/>
    <property type="match status" value="1"/>
</dbReference>
<dbReference type="InterPro" id="IPR000182">
    <property type="entry name" value="GNAT_dom"/>
</dbReference>
<dbReference type="OrthoDB" id="9806005at2"/>
<name>A0A1L6MZX0_9BACT</name>
<dbReference type="InterPro" id="IPR016181">
    <property type="entry name" value="Acyl_CoA_acyltransferase"/>
</dbReference>
<evidence type="ECO:0000259" key="1">
    <source>
        <dbReference type="PROSITE" id="PS51186"/>
    </source>
</evidence>
<evidence type="ECO:0000313" key="2">
    <source>
        <dbReference type="EMBL" id="APS00957.1"/>
    </source>
</evidence>
<dbReference type="EMBL" id="CP016908">
    <property type="protein sequence ID" value="APS00957.1"/>
    <property type="molecule type" value="Genomic_DNA"/>
</dbReference>
<proteinExistence type="predicted"/>
<dbReference type="PANTHER" id="PTHR41368:SF1">
    <property type="entry name" value="PROTEIN YGHO"/>
    <property type="match status" value="1"/>
</dbReference>
<gene>
    <name evidence="2" type="ORF">BCY86_07505</name>
</gene>
<evidence type="ECO:0000313" key="3">
    <source>
        <dbReference type="Proteomes" id="UP000185544"/>
    </source>
</evidence>
<keyword evidence="3" id="KW-1185">Reference proteome</keyword>
<sequence length="375" mass="43283">MVTIRQLLMGGDLTDFLEVVEDIFRYDPFYVRPLDREIKSRLHPKQNPFFEHGEGAVWVAYRQGCCVGRVTAQIDREYLRQYQNDTGFFGFFDTIQDEEVAQALLSGAEDWLRQKGMKRVIGPMSLSINEELGCLVEGFDTPPMIMMPHHRPYQAELLEKAGYAKEKDLYAWQYMVKSLDERVVKAHQEIKSLPEVTVRPASLKNIDEDIALVVDIFNDAWSENWGFVPLTQKEIKKMANDLRLILIPELTRIIFINGKSAAVVLALPNINEMIGDLKGKLFPFGLLKLLYRLKVQGPTTARVPILGIRKQYRHVRRYGSLSAYLYAEMYYVGKTHGIRFGELSWTLEDNTRVNAGIRRMGATLYKKYRIFSKTL</sequence>
<dbReference type="AlphaFoldDB" id="A0A1L6MZX0"/>
<dbReference type="STRING" id="1882918.BCY86_07505"/>
<protein>
    <recommendedName>
        <fullName evidence="1">N-acetyltransferase domain-containing protein</fullName>
    </recommendedName>
</protein>
<dbReference type="Gene3D" id="3.40.630.30">
    <property type="match status" value="1"/>
</dbReference>
<dbReference type="GO" id="GO:0016747">
    <property type="term" value="F:acyltransferase activity, transferring groups other than amino-acyl groups"/>
    <property type="evidence" value="ECO:0007669"/>
    <property type="project" value="InterPro"/>
</dbReference>
<dbReference type="PROSITE" id="PS51186">
    <property type="entry name" value="GNAT"/>
    <property type="match status" value="1"/>
</dbReference>
<reference evidence="2 3" key="1">
    <citation type="submission" date="2016-08" db="EMBL/GenBank/DDBJ databases">
        <title>Identification and validation of antigenic proteins from Pajaroellobacter abortibovis using de-novo genome sequence assembly and reverse vaccinology.</title>
        <authorList>
            <person name="Welly B.T."/>
            <person name="Miller M.R."/>
            <person name="Stott J.L."/>
            <person name="Blanchard M.T."/>
            <person name="Islas-Trejo A.D."/>
            <person name="O'Rourke S.M."/>
            <person name="Young A.E."/>
            <person name="Medrano J.F."/>
            <person name="Van Eenennaam A.L."/>
        </authorList>
    </citation>
    <scope>NUCLEOTIDE SEQUENCE [LARGE SCALE GENOMIC DNA]</scope>
    <source>
        <strain evidence="2 3">BTF92-0548A/99-0131</strain>
    </source>
</reference>
<dbReference type="KEGG" id="pabo:BCY86_07505"/>
<dbReference type="SUPFAM" id="SSF55729">
    <property type="entry name" value="Acyl-CoA N-acyltransferases (Nat)"/>
    <property type="match status" value="1"/>
</dbReference>
<dbReference type="InterPro" id="IPR039968">
    <property type="entry name" value="BcerS-like"/>
</dbReference>
<organism evidence="2 3">
    <name type="scientific">Pajaroellobacter abortibovis</name>
    <dbReference type="NCBI Taxonomy" id="1882918"/>
    <lineage>
        <taxon>Bacteria</taxon>
        <taxon>Pseudomonadati</taxon>
        <taxon>Myxococcota</taxon>
        <taxon>Polyangia</taxon>
        <taxon>Polyangiales</taxon>
        <taxon>Polyangiaceae</taxon>
    </lineage>
</organism>
<accession>A0A1L6MZX0</accession>
<feature type="domain" description="N-acetyltransferase" evidence="1">
    <location>
        <begin position="2"/>
        <end position="180"/>
    </location>
</feature>